<dbReference type="EMBL" id="FMCU01000008">
    <property type="protein sequence ID" value="SCF28814.1"/>
    <property type="molecule type" value="Genomic_DNA"/>
</dbReference>
<dbReference type="GO" id="GO:0005840">
    <property type="term" value="C:ribosome"/>
    <property type="evidence" value="ECO:0007669"/>
    <property type="project" value="UniProtKB-KW"/>
</dbReference>
<dbReference type="PANTHER" id="PTHR37809">
    <property type="entry name" value="RIBOSOMAL PROTEIN S12 METHYLTHIOTRANSFERASE ACCESSORY FACTOR YCAO"/>
    <property type="match status" value="1"/>
</dbReference>
<dbReference type="GO" id="GO:0016740">
    <property type="term" value="F:transferase activity"/>
    <property type="evidence" value="ECO:0007669"/>
    <property type="project" value="UniProtKB-KW"/>
</dbReference>
<dbReference type="InterPro" id="IPR022291">
    <property type="entry name" value="Bacteriocin_synth_cyclodeHase"/>
</dbReference>
<dbReference type="OrthoDB" id="2379922at2"/>
<evidence type="ECO:0000313" key="2">
    <source>
        <dbReference type="EMBL" id="SCF28814.1"/>
    </source>
</evidence>
<dbReference type="Gene3D" id="3.30.1330.230">
    <property type="match status" value="1"/>
</dbReference>
<keyword evidence="2" id="KW-0687">Ribonucleoprotein</keyword>
<reference evidence="3" key="1">
    <citation type="submission" date="2016-06" db="EMBL/GenBank/DDBJ databases">
        <authorList>
            <person name="Varghese N."/>
            <person name="Submissions Spin"/>
        </authorList>
    </citation>
    <scope>NUCLEOTIDE SEQUENCE [LARGE SCALE GENOMIC DNA]</scope>
    <source>
        <strain evidence="3">DSM 44100</strain>
    </source>
</reference>
<sequence length="622" mass="67971">MSLPVIDPGRRITEALGALLTAPDEQPLAVHPLGVRDERAADVAAPPARVLVYGRHALLAPQPGRAGCACCLARRWQAVRPPEMRDALELGGETTPVGDWPYAIPFVGDALRALTAAVDTAGPDTGPPAVYHLDVDTLQVGRVLLLADADCPVCGQVEWDAARAPELAASPKRAPDSFRARDATEYPLSPTTFVNPVCGPLGAALWPDLTSTSTSPVHGVFQPRSGKFLREMLFGGHADGYARSVRLGLLEGLERAAGLRPVRRRTAVVATLDELGADALDPRVCGSYTDEFYRVNRHIRRFAPDRAIAWVWGWSMRDQRPILVPEVLVYYHSAPLQERFVQENSSGCASGGSLVEAIYHGLMEAVERDAFMLAWYGRRPLPEIDPATSSRLQTRLMVDRLAMYGYRARFFDTRCTFDFPVVTGVAERVDGGFGTLAFGGGASLDPETALAAALCEIASDSVLAGIRAAADEPRLREMVDDYDKVWRLHDHPLLYGLPEMRRHTSFLLDSGSPARPVSEVYAGLHAVHPLGDDLRDDLDRCVRTVAACGFDVIVVDQTTPEQHALGLHTASVTVPGLLPIDFGWQRQRALNMPRLRTAHHRAGLVDHDLRDDEIHLVPHPYP</sequence>
<dbReference type="STRING" id="121616.GA0070216_108223"/>
<evidence type="ECO:0000259" key="1">
    <source>
        <dbReference type="PROSITE" id="PS51664"/>
    </source>
</evidence>
<name>A0A1C4Z7G6_9ACTN</name>
<dbReference type="InterPro" id="IPR003776">
    <property type="entry name" value="YcaO-like_dom"/>
</dbReference>
<dbReference type="PROSITE" id="PS51664">
    <property type="entry name" value="YCAO"/>
    <property type="match status" value="1"/>
</dbReference>
<dbReference type="Gene3D" id="3.30.160.660">
    <property type="match status" value="1"/>
</dbReference>
<dbReference type="RefSeq" id="WP_091247320.1">
    <property type="nucleotide sequence ID" value="NZ_FMCU01000008.1"/>
</dbReference>
<dbReference type="NCBIfam" id="TIGR03882">
    <property type="entry name" value="cyclo_dehyd_2"/>
    <property type="match status" value="1"/>
</dbReference>
<feature type="domain" description="YcaO" evidence="1">
    <location>
        <begin position="236"/>
        <end position="622"/>
    </location>
</feature>
<dbReference type="AlphaFoldDB" id="A0A1C4Z7G6"/>
<dbReference type="Gene3D" id="3.40.50.720">
    <property type="entry name" value="NAD(P)-binding Rossmann-like Domain"/>
    <property type="match status" value="1"/>
</dbReference>
<dbReference type="NCBIfam" id="TIGR03604">
    <property type="entry name" value="TOMM_cyclo_SagD"/>
    <property type="match status" value="1"/>
</dbReference>
<evidence type="ECO:0000313" key="3">
    <source>
        <dbReference type="Proteomes" id="UP000198797"/>
    </source>
</evidence>
<organism evidence="2 3">
    <name type="scientific">Micromonospora matsumotoense</name>
    <dbReference type="NCBI Taxonomy" id="121616"/>
    <lineage>
        <taxon>Bacteria</taxon>
        <taxon>Bacillati</taxon>
        <taxon>Actinomycetota</taxon>
        <taxon>Actinomycetes</taxon>
        <taxon>Micromonosporales</taxon>
        <taxon>Micromonosporaceae</taxon>
        <taxon>Micromonospora</taxon>
    </lineage>
</organism>
<protein>
    <submittedName>
        <fullName evidence="2">Ribosomal protein S12 methylthiotransferase accessory factor</fullName>
    </submittedName>
</protein>
<keyword evidence="3" id="KW-1185">Reference proteome</keyword>
<dbReference type="Proteomes" id="UP000198797">
    <property type="component" value="Unassembled WGS sequence"/>
</dbReference>
<keyword evidence="2" id="KW-0689">Ribosomal protein</keyword>
<gene>
    <name evidence="2" type="ORF">GA0070216_108223</name>
</gene>
<dbReference type="InterPro" id="IPR027624">
    <property type="entry name" value="TOMM_cyclo_SagD"/>
</dbReference>
<proteinExistence type="predicted"/>
<dbReference type="Gene3D" id="3.30.40.250">
    <property type="match status" value="1"/>
</dbReference>
<dbReference type="Pfam" id="PF02624">
    <property type="entry name" value="YcaO"/>
    <property type="match status" value="1"/>
</dbReference>
<keyword evidence="2" id="KW-0808">Transferase</keyword>
<dbReference type="PANTHER" id="PTHR37809:SF1">
    <property type="entry name" value="RIBOSOMAL PROTEIN S12 METHYLTHIOTRANSFERASE ACCESSORY FACTOR YCAO"/>
    <property type="match status" value="1"/>
</dbReference>
<accession>A0A1C4Z7G6</accession>